<dbReference type="SUPFAM" id="SSF50475">
    <property type="entry name" value="FMN-binding split barrel"/>
    <property type="match status" value="1"/>
</dbReference>
<dbReference type="InterPro" id="IPR002563">
    <property type="entry name" value="Flavin_Rdtase-like_dom"/>
</dbReference>
<dbReference type="GO" id="GO:0010181">
    <property type="term" value="F:FMN binding"/>
    <property type="evidence" value="ECO:0007669"/>
    <property type="project" value="InterPro"/>
</dbReference>
<dbReference type="PANTHER" id="PTHR43567">
    <property type="entry name" value="FLAVOREDOXIN-RELATED-RELATED"/>
    <property type="match status" value="1"/>
</dbReference>
<dbReference type="InterPro" id="IPR052174">
    <property type="entry name" value="Flavoredoxin"/>
</dbReference>
<dbReference type="Gene3D" id="2.30.110.10">
    <property type="entry name" value="Electron Transport, Fmn-binding Protein, Chain A"/>
    <property type="match status" value="1"/>
</dbReference>
<proteinExistence type="inferred from homology"/>
<dbReference type="InterPro" id="IPR012349">
    <property type="entry name" value="Split_barrel_FMN-bd"/>
</dbReference>
<dbReference type="RefSeq" id="WP_296938507.1">
    <property type="nucleotide sequence ID" value="NZ_LT599032.1"/>
</dbReference>
<organism evidence="3">
    <name type="scientific">uncultured Dysgonomonas sp</name>
    <dbReference type="NCBI Taxonomy" id="206096"/>
    <lineage>
        <taxon>Bacteria</taxon>
        <taxon>Pseudomonadati</taxon>
        <taxon>Bacteroidota</taxon>
        <taxon>Bacteroidia</taxon>
        <taxon>Bacteroidales</taxon>
        <taxon>Dysgonomonadaceae</taxon>
        <taxon>Dysgonomonas</taxon>
        <taxon>environmental samples</taxon>
    </lineage>
</organism>
<reference evidence="3" key="1">
    <citation type="submission" date="2016-04" db="EMBL/GenBank/DDBJ databases">
        <authorList>
            <person name="Evans L.H."/>
            <person name="Alamgir A."/>
            <person name="Owens N."/>
            <person name="Weber N.D."/>
            <person name="Virtaneva K."/>
            <person name="Barbian K."/>
            <person name="Babar A."/>
            <person name="Rosenke K."/>
        </authorList>
    </citation>
    <scope>NUCLEOTIDE SEQUENCE</scope>
    <source>
        <strain evidence="3">86-1</strain>
    </source>
</reference>
<feature type="domain" description="Flavin reductase like" evidence="2">
    <location>
        <begin position="24"/>
        <end position="131"/>
    </location>
</feature>
<evidence type="ECO:0000259" key="2">
    <source>
        <dbReference type="Pfam" id="PF01613"/>
    </source>
</evidence>
<sequence>MNQFKEINIKDFSPNPFEIKDKWMLISAAKPDGTVNTMTASWGSFGIMWNKEVVFIVIRPQRFTREFVESSESLSLTFFDDSYKKALAYLGKASGRDEDKITKAGLSVAMDNDVPYFEQAERVIFAKKLFVQRIEEAAFLDEKIIDRWYPEKDFHYLYIAEITKVLEK</sequence>
<dbReference type="EMBL" id="FLUM01000001">
    <property type="protein sequence ID" value="SBV92455.1"/>
    <property type="molecule type" value="Genomic_DNA"/>
</dbReference>
<gene>
    <name evidence="3" type="ORF">KL86DYS1_10614</name>
</gene>
<accession>A0A212IZU1</accession>
<dbReference type="Pfam" id="PF01613">
    <property type="entry name" value="Flavin_Reduct"/>
    <property type="match status" value="1"/>
</dbReference>
<comment type="similarity">
    <text evidence="1">Belongs to the flavoredoxin family.</text>
</comment>
<evidence type="ECO:0000256" key="1">
    <source>
        <dbReference type="ARBA" id="ARBA00038054"/>
    </source>
</evidence>
<evidence type="ECO:0000313" key="3">
    <source>
        <dbReference type="EMBL" id="SBV92455.1"/>
    </source>
</evidence>
<dbReference type="PANTHER" id="PTHR43567:SF5">
    <property type="entry name" value="HYPOTHETICAL CYTOSOLIC PROTEIN"/>
    <property type="match status" value="1"/>
</dbReference>
<protein>
    <recommendedName>
        <fullName evidence="2">Flavin reductase like domain-containing protein</fullName>
    </recommendedName>
</protein>
<dbReference type="GO" id="GO:0016646">
    <property type="term" value="F:oxidoreductase activity, acting on the CH-NH group of donors, NAD or NADP as acceptor"/>
    <property type="evidence" value="ECO:0007669"/>
    <property type="project" value="UniProtKB-ARBA"/>
</dbReference>
<name>A0A212IZU1_9BACT</name>
<dbReference type="AlphaFoldDB" id="A0A212IZU1"/>